<dbReference type="Proteomes" id="UP001155182">
    <property type="component" value="Unassembled WGS sequence"/>
</dbReference>
<dbReference type="InterPro" id="IPR002734">
    <property type="entry name" value="RibDG_C"/>
</dbReference>
<accession>A0A9X2F8K6</accession>
<gene>
    <name evidence="2" type="ORF">NF867_06620</name>
</gene>
<dbReference type="InterPro" id="IPR050765">
    <property type="entry name" value="Riboflavin_Biosynth_HTPR"/>
</dbReference>
<dbReference type="PANTHER" id="PTHR38011">
    <property type="entry name" value="DIHYDROFOLATE REDUCTASE FAMILY PROTEIN (AFU_ORTHOLOGUE AFUA_8G06820)"/>
    <property type="match status" value="1"/>
</dbReference>
<feature type="domain" description="Bacterial bifunctional deaminase-reductase C-terminal" evidence="1">
    <location>
        <begin position="3"/>
        <end position="188"/>
    </location>
</feature>
<proteinExistence type="predicted"/>
<dbReference type="EMBL" id="JAMWYS010000024">
    <property type="protein sequence ID" value="MCO4292528.1"/>
    <property type="molecule type" value="Genomic_DNA"/>
</dbReference>
<comment type="caution">
    <text evidence="2">The sequence shown here is derived from an EMBL/GenBank/DDBJ whole genome shotgun (WGS) entry which is preliminary data.</text>
</comment>
<evidence type="ECO:0000259" key="1">
    <source>
        <dbReference type="Pfam" id="PF01872"/>
    </source>
</evidence>
<dbReference type="Pfam" id="PF01872">
    <property type="entry name" value="RibD_C"/>
    <property type="match status" value="1"/>
</dbReference>
<dbReference type="SUPFAM" id="SSF53597">
    <property type="entry name" value="Dihydrofolate reductase-like"/>
    <property type="match status" value="1"/>
</dbReference>
<sequence length="207" mass="22814">MSKIFVSVGVSLDGFMAGLNGGPQAPLGEGGLAIHEWVFKQQIFRQHLGLGDDGETGKDNDIAKVIFERIGANILGKNMFVEGEANWPEDAPFHCPVFVLTHEIREPWVRKGGTTFYFENDGVYSALEKAKAAAGDKDIRISGGANVIQQYLNAGLIEELIIHQVPLLLGKGVRLFENLDTDKFSFEIIEAINSSEVTHIRYKVINK</sequence>
<protein>
    <submittedName>
        <fullName evidence="2">Dihydrofolate reductase family protein</fullName>
    </submittedName>
</protein>
<keyword evidence="3" id="KW-1185">Reference proteome</keyword>
<dbReference type="AlphaFoldDB" id="A0A9X2F8K6"/>
<name>A0A9X2F8K6_9SPHI</name>
<dbReference type="RefSeq" id="WP_252587014.1">
    <property type="nucleotide sequence ID" value="NZ_JAMWYS010000024.1"/>
</dbReference>
<dbReference type="GO" id="GO:0008703">
    <property type="term" value="F:5-amino-6-(5-phosphoribosylamino)uracil reductase activity"/>
    <property type="evidence" value="ECO:0007669"/>
    <property type="project" value="InterPro"/>
</dbReference>
<dbReference type="PANTHER" id="PTHR38011:SF12">
    <property type="entry name" value="BIFUNCTIONAL DEAMINASE-REDUCTASE DOMAIN PROTEIN"/>
    <property type="match status" value="1"/>
</dbReference>
<evidence type="ECO:0000313" key="3">
    <source>
        <dbReference type="Proteomes" id="UP001155182"/>
    </source>
</evidence>
<dbReference type="Gene3D" id="3.40.430.10">
    <property type="entry name" value="Dihydrofolate Reductase, subunit A"/>
    <property type="match status" value="1"/>
</dbReference>
<evidence type="ECO:0000313" key="2">
    <source>
        <dbReference type="EMBL" id="MCO4292528.1"/>
    </source>
</evidence>
<reference evidence="2" key="1">
    <citation type="submission" date="2022-06" db="EMBL/GenBank/DDBJ databases">
        <title>Solitalea sp. MAHUQ-68 isolated from rhizospheric soil.</title>
        <authorList>
            <person name="Huq M.A."/>
        </authorList>
    </citation>
    <scope>NUCLEOTIDE SEQUENCE</scope>
    <source>
        <strain evidence="2">MAHUQ-68</strain>
    </source>
</reference>
<organism evidence="2 3">
    <name type="scientific">Solitalea agri</name>
    <dbReference type="NCBI Taxonomy" id="2953739"/>
    <lineage>
        <taxon>Bacteria</taxon>
        <taxon>Pseudomonadati</taxon>
        <taxon>Bacteroidota</taxon>
        <taxon>Sphingobacteriia</taxon>
        <taxon>Sphingobacteriales</taxon>
        <taxon>Sphingobacteriaceae</taxon>
        <taxon>Solitalea</taxon>
    </lineage>
</organism>
<dbReference type="InterPro" id="IPR024072">
    <property type="entry name" value="DHFR-like_dom_sf"/>
</dbReference>
<dbReference type="GO" id="GO:0009231">
    <property type="term" value="P:riboflavin biosynthetic process"/>
    <property type="evidence" value="ECO:0007669"/>
    <property type="project" value="InterPro"/>
</dbReference>